<feature type="domain" description="Nudix hydrolase" evidence="19">
    <location>
        <begin position="2"/>
        <end position="130"/>
    </location>
</feature>
<dbReference type="GO" id="GO:0035539">
    <property type="term" value="F:8-oxo-7,8-dihydrodeoxyguanosine triphosphate pyrophosphatase activity"/>
    <property type="evidence" value="ECO:0007669"/>
    <property type="project" value="UniProtKB-EC"/>
</dbReference>
<evidence type="ECO:0000256" key="1">
    <source>
        <dbReference type="ARBA" id="ARBA00001946"/>
    </source>
</evidence>
<evidence type="ECO:0000256" key="13">
    <source>
        <dbReference type="ARBA" id="ARBA00040794"/>
    </source>
</evidence>
<evidence type="ECO:0000256" key="5">
    <source>
        <dbReference type="ARBA" id="ARBA00022723"/>
    </source>
</evidence>
<dbReference type="InterPro" id="IPR020476">
    <property type="entry name" value="Nudix_hydrolase"/>
</dbReference>
<evidence type="ECO:0000256" key="14">
    <source>
        <dbReference type="ARBA" id="ARBA00041592"/>
    </source>
</evidence>
<evidence type="ECO:0000259" key="19">
    <source>
        <dbReference type="PROSITE" id="PS51462"/>
    </source>
</evidence>
<evidence type="ECO:0000256" key="18">
    <source>
        <dbReference type="PIRSR" id="PIRSR603561-2"/>
    </source>
</evidence>
<dbReference type="EMBL" id="CP071504">
    <property type="protein sequence ID" value="QSX29754.1"/>
    <property type="molecule type" value="Genomic_DNA"/>
</dbReference>
<dbReference type="GO" id="GO:0008413">
    <property type="term" value="F:8-oxo-7,8-dihydroguanosine triphosphate pyrophosphatase activity"/>
    <property type="evidence" value="ECO:0007669"/>
    <property type="project" value="InterPro"/>
</dbReference>
<feature type="binding site" evidence="17">
    <location>
        <position position="119"/>
    </location>
    <ligand>
        <name>8-oxo-dGTP</name>
        <dbReference type="ChEBI" id="CHEBI:77896"/>
    </ligand>
</feature>
<dbReference type="InterPro" id="IPR020084">
    <property type="entry name" value="NUDIX_hydrolase_CS"/>
</dbReference>
<evidence type="ECO:0000256" key="11">
    <source>
        <dbReference type="ARBA" id="ARBA00036904"/>
    </source>
</evidence>
<dbReference type="KEGG" id="scyp:JYB88_16425"/>
<sequence length="131" mass="14477">MLKRIHVAVGIIQSGDTILLAKRHGHLHQGGKWEFPGGKVEPGETVAMALARELKEEVGLEIHGCTPFMELAYDYPDKQVFLDIHLVNDFSGDAHGAEGQEIAWVPMSELSQYSFPDANRPILDKLLGINC</sequence>
<dbReference type="Proteomes" id="UP000663281">
    <property type="component" value="Chromosome"/>
</dbReference>
<dbReference type="GO" id="GO:0044716">
    <property type="term" value="F:8-oxo-GDP phosphatase activity"/>
    <property type="evidence" value="ECO:0007669"/>
    <property type="project" value="TreeGrafter"/>
</dbReference>
<dbReference type="InterPro" id="IPR029119">
    <property type="entry name" value="MutY_C"/>
</dbReference>
<keyword evidence="3" id="KW-0515">Mutator protein</keyword>
<feature type="binding site" evidence="18">
    <location>
        <position position="37"/>
    </location>
    <ligand>
        <name>Mg(2+)</name>
        <dbReference type="ChEBI" id="CHEBI:18420"/>
    </ligand>
</feature>
<evidence type="ECO:0000256" key="10">
    <source>
        <dbReference type="ARBA" id="ARBA00035861"/>
    </source>
</evidence>
<feature type="binding site" evidence="17">
    <location>
        <position position="28"/>
    </location>
    <ligand>
        <name>8-oxo-dGTP</name>
        <dbReference type="ChEBI" id="CHEBI:77896"/>
    </ligand>
</feature>
<dbReference type="CDD" id="cd03425">
    <property type="entry name" value="NUDIX_MutT_NudA_like"/>
    <property type="match status" value="1"/>
</dbReference>
<feature type="binding site" evidence="17">
    <location>
        <position position="23"/>
    </location>
    <ligand>
        <name>8-oxo-dGTP</name>
        <dbReference type="ChEBI" id="CHEBI:77896"/>
    </ligand>
</feature>
<evidence type="ECO:0000313" key="20">
    <source>
        <dbReference type="EMBL" id="QSX29754.1"/>
    </source>
</evidence>
<dbReference type="SUPFAM" id="SSF55811">
    <property type="entry name" value="Nudix"/>
    <property type="match status" value="1"/>
</dbReference>
<evidence type="ECO:0000256" key="16">
    <source>
        <dbReference type="ARBA" id="ARBA00042798"/>
    </source>
</evidence>
<dbReference type="InterPro" id="IPR000086">
    <property type="entry name" value="NUDIX_hydrolase_dom"/>
</dbReference>
<dbReference type="InterPro" id="IPR003561">
    <property type="entry name" value="Mutator_MutT"/>
</dbReference>
<dbReference type="EC" id="3.6.1.55" evidence="12"/>
<dbReference type="PANTHER" id="PTHR47707:SF1">
    <property type="entry name" value="NUDIX HYDROLASE FAMILY PROTEIN"/>
    <property type="match status" value="1"/>
</dbReference>
<keyword evidence="21" id="KW-1185">Reference proteome</keyword>
<dbReference type="GO" id="GO:0046872">
    <property type="term" value="F:metal ion binding"/>
    <property type="evidence" value="ECO:0007669"/>
    <property type="project" value="UniProtKB-KW"/>
</dbReference>
<evidence type="ECO:0000256" key="12">
    <source>
        <dbReference type="ARBA" id="ARBA00038905"/>
    </source>
</evidence>
<feature type="binding site" evidence="17">
    <location>
        <begin position="34"/>
        <end position="37"/>
    </location>
    <ligand>
        <name>8-oxo-dGTP</name>
        <dbReference type="ChEBI" id="CHEBI:77896"/>
    </ligand>
</feature>
<evidence type="ECO:0000256" key="9">
    <source>
        <dbReference type="ARBA" id="ARBA00023204"/>
    </source>
</evidence>
<keyword evidence="5 18" id="KW-0479">Metal-binding</keyword>
<evidence type="ECO:0000256" key="6">
    <source>
        <dbReference type="ARBA" id="ARBA00022763"/>
    </source>
</evidence>
<keyword evidence="7" id="KW-0378">Hydrolase</keyword>
<comment type="similarity">
    <text evidence="2">Belongs to the Nudix hydrolase family.</text>
</comment>
<evidence type="ECO:0000256" key="3">
    <source>
        <dbReference type="ARBA" id="ARBA00022457"/>
    </source>
</evidence>
<reference evidence="20 21" key="1">
    <citation type="submission" date="2021-03" db="EMBL/GenBank/DDBJ databases">
        <title>Novel species identification of genus Shewanella.</title>
        <authorList>
            <person name="Liu G."/>
            <person name="Zhang Q."/>
        </authorList>
    </citation>
    <scope>NUCLEOTIDE SEQUENCE [LARGE SCALE GENOMIC DNA]</scope>
    <source>
        <strain evidence="20 21">FJAT-53726</strain>
    </source>
</reference>
<keyword evidence="4" id="KW-0235">DNA replication</keyword>
<protein>
    <recommendedName>
        <fullName evidence="13">8-oxo-dGTP diphosphatase</fullName>
        <ecNumber evidence="12">3.6.1.55</ecNumber>
    </recommendedName>
    <alternativeName>
        <fullName evidence="16">7,8-dihydro-8-oxoguanine-triphosphatase</fullName>
    </alternativeName>
    <alternativeName>
        <fullName evidence="15">Mutator protein MutT</fullName>
    </alternativeName>
    <alternativeName>
        <fullName evidence="14">dGTP pyrophosphohydrolase</fullName>
    </alternativeName>
</protein>
<dbReference type="RefSeq" id="WP_207324814.1">
    <property type="nucleotide sequence ID" value="NZ_CP071504.1"/>
</dbReference>
<comment type="catalytic activity">
    <reaction evidence="10">
        <text>8-oxo-dGTP + H2O = 8-oxo-dGMP + diphosphate + H(+)</text>
        <dbReference type="Rhea" id="RHEA:31575"/>
        <dbReference type="ChEBI" id="CHEBI:15377"/>
        <dbReference type="ChEBI" id="CHEBI:15378"/>
        <dbReference type="ChEBI" id="CHEBI:33019"/>
        <dbReference type="ChEBI" id="CHEBI:63224"/>
        <dbReference type="ChEBI" id="CHEBI:77896"/>
        <dbReference type="EC" id="3.6.1.55"/>
    </reaction>
</comment>
<accession>A0A974XSP3</accession>
<dbReference type="AlphaFoldDB" id="A0A974XSP3"/>
<dbReference type="Pfam" id="PF14815">
    <property type="entry name" value="NUDIX_4"/>
    <property type="match status" value="1"/>
</dbReference>
<dbReference type="GO" id="GO:0044715">
    <property type="term" value="F:8-oxo-dGDP phosphatase activity"/>
    <property type="evidence" value="ECO:0007669"/>
    <property type="project" value="TreeGrafter"/>
</dbReference>
<evidence type="ECO:0000256" key="4">
    <source>
        <dbReference type="ARBA" id="ARBA00022705"/>
    </source>
</evidence>
<evidence type="ECO:0000256" key="2">
    <source>
        <dbReference type="ARBA" id="ARBA00005582"/>
    </source>
</evidence>
<feature type="binding site" evidence="18">
    <location>
        <position position="57"/>
    </location>
    <ligand>
        <name>Mg(2+)</name>
        <dbReference type="ChEBI" id="CHEBI:18420"/>
    </ligand>
</feature>
<evidence type="ECO:0000256" key="7">
    <source>
        <dbReference type="ARBA" id="ARBA00022801"/>
    </source>
</evidence>
<proteinExistence type="inferred from homology"/>
<dbReference type="GO" id="GO:0006260">
    <property type="term" value="P:DNA replication"/>
    <property type="evidence" value="ECO:0007669"/>
    <property type="project" value="UniProtKB-KW"/>
</dbReference>
<dbReference type="Gene3D" id="3.90.79.10">
    <property type="entry name" value="Nucleoside Triphosphate Pyrophosphohydrolase"/>
    <property type="match status" value="1"/>
</dbReference>
<evidence type="ECO:0000256" key="8">
    <source>
        <dbReference type="ARBA" id="ARBA00022842"/>
    </source>
</evidence>
<keyword evidence="8 18" id="KW-0460">Magnesium</keyword>
<evidence type="ECO:0000256" key="17">
    <source>
        <dbReference type="PIRSR" id="PIRSR603561-1"/>
    </source>
</evidence>
<name>A0A974XSP3_9GAMM</name>
<keyword evidence="9" id="KW-0234">DNA repair</keyword>
<evidence type="ECO:0000313" key="21">
    <source>
        <dbReference type="Proteomes" id="UP000663281"/>
    </source>
</evidence>
<dbReference type="PANTHER" id="PTHR47707">
    <property type="entry name" value="8-OXO-DGTP DIPHOSPHATASE"/>
    <property type="match status" value="1"/>
</dbReference>
<comment type="cofactor">
    <cofactor evidence="1 18">
        <name>Mg(2+)</name>
        <dbReference type="ChEBI" id="CHEBI:18420"/>
    </cofactor>
</comment>
<keyword evidence="6" id="KW-0227">DNA damage</keyword>
<dbReference type="FunFam" id="3.90.79.10:FF:000014">
    <property type="entry name" value="8-oxo-dGTP diphosphatase MutT"/>
    <property type="match status" value="1"/>
</dbReference>
<organism evidence="20 21">
    <name type="scientific">Shewanella cyperi</name>
    <dbReference type="NCBI Taxonomy" id="2814292"/>
    <lineage>
        <taxon>Bacteria</taxon>
        <taxon>Pseudomonadati</taxon>
        <taxon>Pseudomonadota</taxon>
        <taxon>Gammaproteobacteria</taxon>
        <taxon>Alteromonadales</taxon>
        <taxon>Shewanellaceae</taxon>
        <taxon>Shewanella</taxon>
    </lineage>
</organism>
<dbReference type="InterPro" id="IPR047127">
    <property type="entry name" value="MutT-like"/>
</dbReference>
<dbReference type="PROSITE" id="PS51462">
    <property type="entry name" value="NUDIX"/>
    <property type="match status" value="1"/>
</dbReference>
<evidence type="ECO:0000256" key="15">
    <source>
        <dbReference type="ARBA" id="ARBA00041979"/>
    </source>
</evidence>
<dbReference type="GO" id="GO:0006281">
    <property type="term" value="P:DNA repair"/>
    <property type="evidence" value="ECO:0007669"/>
    <property type="project" value="UniProtKB-KW"/>
</dbReference>
<dbReference type="InterPro" id="IPR015797">
    <property type="entry name" value="NUDIX_hydrolase-like_dom_sf"/>
</dbReference>
<dbReference type="PRINTS" id="PR00502">
    <property type="entry name" value="NUDIXFAMILY"/>
</dbReference>
<comment type="catalytic activity">
    <reaction evidence="11">
        <text>8-oxo-GTP + H2O = 8-oxo-GMP + diphosphate + H(+)</text>
        <dbReference type="Rhea" id="RHEA:67616"/>
        <dbReference type="ChEBI" id="CHEBI:15377"/>
        <dbReference type="ChEBI" id="CHEBI:15378"/>
        <dbReference type="ChEBI" id="CHEBI:33019"/>
        <dbReference type="ChEBI" id="CHEBI:143553"/>
        <dbReference type="ChEBI" id="CHEBI:145694"/>
    </reaction>
</comment>
<gene>
    <name evidence="20" type="primary">mutT</name>
    <name evidence="20" type="ORF">JYB88_16425</name>
</gene>
<dbReference type="PROSITE" id="PS00893">
    <property type="entry name" value="NUDIX_BOX"/>
    <property type="match status" value="1"/>
</dbReference>
<dbReference type="NCBIfam" id="TIGR00586">
    <property type="entry name" value="mutt"/>
    <property type="match status" value="1"/>
</dbReference>